<dbReference type="Proteomes" id="UP000766246">
    <property type="component" value="Unassembled WGS sequence"/>
</dbReference>
<reference evidence="3" key="1">
    <citation type="submission" date="2019-04" db="EMBL/GenBank/DDBJ databases">
        <title>Evolution of Biomass-Degrading Anaerobic Consortia Revealed by Metagenomics.</title>
        <authorList>
            <person name="Peng X."/>
        </authorList>
    </citation>
    <scope>NUCLEOTIDE SEQUENCE</scope>
    <source>
        <strain evidence="3">SIG311</strain>
    </source>
</reference>
<gene>
    <name evidence="3" type="ORF">E7272_12875</name>
</gene>
<evidence type="ECO:0000313" key="3">
    <source>
        <dbReference type="EMBL" id="MBE5920718.1"/>
    </source>
</evidence>
<comment type="caution">
    <text evidence="3">The sequence shown here is derived from an EMBL/GenBank/DDBJ whole genome shotgun (WGS) entry which is preliminary data.</text>
</comment>
<evidence type="ECO:0000313" key="4">
    <source>
        <dbReference type="Proteomes" id="UP000766246"/>
    </source>
</evidence>
<proteinExistence type="predicted"/>
<feature type="region of interest" description="Disordered" evidence="1">
    <location>
        <begin position="30"/>
        <end position="66"/>
    </location>
</feature>
<dbReference type="AlphaFoldDB" id="A0A927YRN9"/>
<feature type="chain" id="PRO_5038502871" description="Lipoprotein" evidence="2">
    <location>
        <begin position="21"/>
        <end position="189"/>
    </location>
</feature>
<feature type="compositionally biased region" description="Polar residues" evidence="1">
    <location>
        <begin position="30"/>
        <end position="41"/>
    </location>
</feature>
<evidence type="ECO:0008006" key="5">
    <source>
        <dbReference type="Google" id="ProtNLM"/>
    </source>
</evidence>
<keyword evidence="2" id="KW-0732">Signal</keyword>
<sequence>MKKISLLLAIVFCFSLVGCGKDTAPAALESTNSVETNQSTEIPEDTASEDFAETPDSVDNEEAEEDDGTYWLSGYLKSSEKDKSGEPDEYGVIQPIIYVAKIDGDSLIIEGTTNFRNEESQDPVGMGPGDYAEFIITDETVFQMVGGEYGPETVTKEEFAGYLESCADSGILLDLKITGAKVTIAKIRS</sequence>
<name>A0A927YRN9_9FIRM</name>
<feature type="compositionally biased region" description="Acidic residues" evidence="1">
    <location>
        <begin position="42"/>
        <end position="66"/>
    </location>
</feature>
<feature type="signal peptide" evidence="2">
    <location>
        <begin position="1"/>
        <end position="20"/>
    </location>
</feature>
<accession>A0A927YRN9</accession>
<dbReference type="PROSITE" id="PS51257">
    <property type="entry name" value="PROKAR_LIPOPROTEIN"/>
    <property type="match status" value="1"/>
</dbReference>
<organism evidence="3 4">
    <name type="scientific">Pseudobutyrivibrio ruminis</name>
    <dbReference type="NCBI Taxonomy" id="46206"/>
    <lineage>
        <taxon>Bacteria</taxon>
        <taxon>Bacillati</taxon>
        <taxon>Bacillota</taxon>
        <taxon>Clostridia</taxon>
        <taxon>Lachnospirales</taxon>
        <taxon>Lachnospiraceae</taxon>
        <taxon>Pseudobutyrivibrio</taxon>
    </lineage>
</organism>
<evidence type="ECO:0000256" key="1">
    <source>
        <dbReference type="SAM" id="MobiDB-lite"/>
    </source>
</evidence>
<protein>
    <recommendedName>
        <fullName evidence="5">Lipoprotein</fullName>
    </recommendedName>
</protein>
<evidence type="ECO:0000256" key="2">
    <source>
        <dbReference type="SAM" id="SignalP"/>
    </source>
</evidence>
<dbReference type="EMBL" id="SVER01000046">
    <property type="protein sequence ID" value="MBE5920718.1"/>
    <property type="molecule type" value="Genomic_DNA"/>
</dbReference>